<dbReference type="OrthoDB" id="2968867at2"/>
<keyword evidence="2" id="KW-1185">Reference proteome</keyword>
<dbReference type="RefSeq" id="WP_115452650.1">
    <property type="nucleotide sequence ID" value="NZ_QNQT01000006.1"/>
</dbReference>
<dbReference type="AlphaFoldDB" id="A0A3D8GPG0"/>
<gene>
    <name evidence="1" type="ORF">DRW41_14100</name>
</gene>
<evidence type="ECO:0000313" key="1">
    <source>
        <dbReference type="EMBL" id="RDU36161.1"/>
    </source>
</evidence>
<organism evidence="1 2">
    <name type="scientific">Neobacillus piezotolerans</name>
    <dbReference type="NCBI Taxonomy" id="2259171"/>
    <lineage>
        <taxon>Bacteria</taxon>
        <taxon>Bacillati</taxon>
        <taxon>Bacillota</taxon>
        <taxon>Bacilli</taxon>
        <taxon>Bacillales</taxon>
        <taxon>Bacillaceae</taxon>
        <taxon>Neobacillus</taxon>
    </lineage>
</organism>
<dbReference type="Pfam" id="PF14165">
    <property type="entry name" value="YtzH"/>
    <property type="match status" value="1"/>
</dbReference>
<evidence type="ECO:0008006" key="3">
    <source>
        <dbReference type="Google" id="ProtNLM"/>
    </source>
</evidence>
<dbReference type="Proteomes" id="UP000257144">
    <property type="component" value="Unassembled WGS sequence"/>
</dbReference>
<proteinExistence type="predicted"/>
<sequence length="95" mass="10757">MPLNNQDKATVLRDILSSHQTDCCGSVAECEQVERIVKSLMAHTGINQNVKDILQEIYYYGQHGAQSADLDNHIVMNQGHLQNWVDEIDQFSTKL</sequence>
<dbReference type="InterPro" id="IPR025547">
    <property type="entry name" value="YtzH"/>
</dbReference>
<reference evidence="1 2" key="1">
    <citation type="submission" date="2018-07" db="EMBL/GenBank/DDBJ databases">
        <title>Bacillus sp. YLB-04 draft genome sequence.</title>
        <authorList>
            <person name="Yu L."/>
            <person name="Tang X."/>
        </authorList>
    </citation>
    <scope>NUCLEOTIDE SEQUENCE [LARGE SCALE GENOMIC DNA]</scope>
    <source>
        <strain evidence="1 2">YLB-04</strain>
    </source>
</reference>
<accession>A0A3D8GPG0</accession>
<comment type="caution">
    <text evidence="1">The sequence shown here is derived from an EMBL/GenBank/DDBJ whole genome shotgun (WGS) entry which is preliminary data.</text>
</comment>
<protein>
    <recommendedName>
        <fullName evidence="3">YtzH-like protein</fullName>
    </recommendedName>
</protein>
<evidence type="ECO:0000313" key="2">
    <source>
        <dbReference type="Proteomes" id="UP000257144"/>
    </source>
</evidence>
<dbReference type="EMBL" id="QNQT01000006">
    <property type="protein sequence ID" value="RDU36161.1"/>
    <property type="molecule type" value="Genomic_DNA"/>
</dbReference>
<name>A0A3D8GPG0_9BACI</name>